<keyword evidence="1" id="KW-1133">Transmembrane helix</keyword>
<organism evidence="2 3">
    <name type="scientific">Rubrivivax albus</name>
    <dbReference type="NCBI Taxonomy" id="2499835"/>
    <lineage>
        <taxon>Bacteria</taxon>
        <taxon>Pseudomonadati</taxon>
        <taxon>Pseudomonadota</taxon>
        <taxon>Betaproteobacteria</taxon>
        <taxon>Burkholderiales</taxon>
        <taxon>Sphaerotilaceae</taxon>
        <taxon>Rubrivivax</taxon>
    </lineage>
</organism>
<dbReference type="InterPro" id="IPR021218">
    <property type="entry name" value="DUF2784"/>
</dbReference>
<proteinExistence type="predicted"/>
<name>A0A3S2UJY3_9BURK</name>
<dbReference type="Proteomes" id="UP000288178">
    <property type="component" value="Unassembled WGS sequence"/>
</dbReference>
<feature type="transmembrane region" description="Helical" evidence="1">
    <location>
        <begin position="12"/>
        <end position="31"/>
    </location>
</feature>
<reference evidence="2 3" key="1">
    <citation type="submission" date="2019-01" db="EMBL/GenBank/DDBJ databases">
        <authorList>
            <person name="Chen W.-M."/>
        </authorList>
    </citation>
    <scope>NUCLEOTIDE SEQUENCE [LARGE SCALE GENOMIC DNA]</scope>
    <source>
        <strain evidence="2 3">ICH-3</strain>
    </source>
</reference>
<accession>A0A3S2UJY3</accession>
<sequence>MPYQALADAVLLLHFGVVLFVVLGLPAIIVGNRAGWSWPNKGWWRLLHLVAIGVVALQAWLGQYCPLTVLESWLREQAGQSAYASSFIEHWVQRVLYYQAPLWVFAVMYTAFGVLVAWAWWRYPPRFGRRRKGDA</sequence>
<dbReference type="OrthoDB" id="370375at2"/>
<dbReference type="RefSeq" id="WP_128201681.1">
    <property type="nucleotide sequence ID" value="NZ_SACT01000023.1"/>
</dbReference>
<comment type="caution">
    <text evidence="2">The sequence shown here is derived from an EMBL/GenBank/DDBJ whole genome shotgun (WGS) entry which is preliminary data.</text>
</comment>
<dbReference type="AlphaFoldDB" id="A0A3S2UJY3"/>
<evidence type="ECO:0000256" key="1">
    <source>
        <dbReference type="SAM" id="Phobius"/>
    </source>
</evidence>
<gene>
    <name evidence="2" type="ORF">ENE75_24415</name>
</gene>
<protein>
    <submittedName>
        <fullName evidence="2">DUF2784 domain-containing protein</fullName>
    </submittedName>
</protein>
<keyword evidence="1" id="KW-0812">Transmembrane</keyword>
<dbReference type="Pfam" id="PF10861">
    <property type="entry name" value="DUF2784"/>
    <property type="match status" value="1"/>
</dbReference>
<feature type="transmembrane region" description="Helical" evidence="1">
    <location>
        <begin position="43"/>
        <end position="61"/>
    </location>
</feature>
<feature type="transmembrane region" description="Helical" evidence="1">
    <location>
        <begin position="100"/>
        <end position="121"/>
    </location>
</feature>
<evidence type="ECO:0000313" key="3">
    <source>
        <dbReference type="Proteomes" id="UP000288178"/>
    </source>
</evidence>
<keyword evidence="1" id="KW-0472">Membrane</keyword>
<keyword evidence="3" id="KW-1185">Reference proteome</keyword>
<evidence type="ECO:0000313" key="2">
    <source>
        <dbReference type="EMBL" id="RVT47064.1"/>
    </source>
</evidence>
<dbReference type="EMBL" id="SACT01000023">
    <property type="protein sequence ID" value="RVT47064.1"/>
    <property type="molecule type" value="Genomic_DNA"/>
</dbReference>